<dbReference type="GO" id="GO:0005634">
    <property type="term" value="C:nucleus"/>
    <property type="evidence" value="ECO:0000318"/>
    <property type="project" value="GO_Central"/>
</dbReference>
<feature type="compositionally biased region" description="Basic and acidic residues" evidence="1">
    <location>
        <begin position="157"/>
        <end position="190"/>
    </location>
</feature>
<feature type="compositionally biased region" description="Basic and acidic residues" evidence="1">
    <location>
        <begin position="59"/>
        <end position="71"/>
    </location>
</feature>
<feature type="compositionally biased region" description="Basic and acidic residues" evidence="1">
    <location>
        <begin position="129"/>
        <end position="148"/>
    </location>
</feature>
<gene>
    <name evidence="3" type="primary">LOC109014339</name>
</gene>
<dbReference type="InterPro" id="IPR044209">
    <property type="entry name" value="MOS11"/>
</dbReference>
<dbReference type="Proteomes" id="UP000235220">
    <property type="component" value="Chromosome 3"/>
</dbReference>
<dbReference type="PANTHER" id="PTHR47701:SF2">
    <property type="entry name" value="PROTEIN MODIFIER OF SNC1 11"/>
    <property type="match status" value="1"/>
</dbReference>
<organism evidence="2 3">
    <name type="scientific">Juglans regia</name>
    <name type="common">English walnut</name>
    <dbReference type="NCBI Taxonomy" id="51240"/>
    <lineage>
        <taxon>Eukaryota</taxon>
        <taxon>Viridiplantae</taxon>
        <taxon>Streptophyta</taxon>
        <taxon>Embryophyta</taxon>
        <taxon>Tracheophyta</taxon>
        <taxon>Spermatophyta</taxon>
        <taxon>Magnoliopsida</taxon>
        <taxon>eudicotyledons</taxon>
        <taxon>Gunneridae</taxon>
        <taxon>Pentapetalae</taxon>
        <taxon>rosids</taxon>
        <taxon>fabids</taxon>
        <taxon>Fagales</taxon>
        <taxon>Juglandaceae</taxon>
        <taxon>Juglans</taxon>
    </lineage>
</organism>
<evidence type="ECO:0000313" key="2">
    <source>
        <dbReference type="Proteomes" id="UP000235220"/>
    </source>
</evidence>
<feature type="compositionally biased region" description="Polar residues" evidence="1">
    <location>
        <begin position="41"/>
        <end position="53"/>
    </location>
</feature>
<evidence type="ECO:0000256" key="1">
    <source>
        <dbReference type="SAM" id="MobiDB-lite"/>
    </source>
</evidence>
<name>A0A2I4H840_JUGRE</name>
<dbReference type="PANTHER" id="PTHR47701">
    <property type="entry name" value="PROTEIN MODIFIER OF SNC1 11"/>
    <property type="match status" value="1"/>
</dbReference>
<dbReference type="RefSeq" id="XP_018852310.2">
    <property type="nucleotide sequence ID" value="XM_018996765.2"/>
</dbReference>
<sequence>MATASEKSDPNIPAQENPKKTLDPTVSATAITLDQHEDQPNDTNIQPSSQSSVPAARSETGESQKDGDDSKSAVATAGSPSGDDCQASSIQKKIRRAERFGITLQLTEEEKRNSRAERFGTGSPLHGSETLKKSEEHKRKARAERFGLRDSSVVTDEEIKKKATSDEEAKEKATTDVEAKKKATTDEEAKKKARLARFAPVSKTDALEEEKRKARTIRFSSSPSNSLSQVNGKGDLAQNAAITGETGGGA</sequence>
<dbReference type="OrthoDB" id="5837849at2759"/>
<dbReference type="Pfam" id="PF18592">
    <property type="entry name" value="Tho1_MOS11_C"/>
    <property type="match status" value="1"/>
</dbReference>
<dbReference type="KEGG" id="jre:109014339"/>
<accession>A0A2I4H840</accession>
<dbReference type="FunCoup" id="A0A2I4H840">
    <property type="interactions" value="486"/>
</dbReference>
<dbReference type="STRING" id="51240.A0A2I4H840"/>
<dbReference type="GeneID" id="109014339"/>
<keyword evidence="2" id="KW-1185">Reference proteome</keyword>
<dbReference type="AlphaFoldDB" id="A0A2I4H840"/>
<dbReference type="GO" id="GO:0016973">
    <property type="term" value="P:poly(A)+ mRNA export from nucleus"/>
    <property type="evidence" value="ECO:0000318"/>
    <property type="project" value="GO_Central"/>
</dbReference>
<proteinExistence type="predicted"/>
<reference evidence="3" key="1">
    <citation type="submission" date="2025-08" db="UniProtKB">
        <authorList>
            <consortium name="RefSeq"/>
        </authorList>
    </citation>
    <scope>IDENTIFICATION</scope>
    <source>
        <tissue evidence="3">Leaves</tissue>
    </source>
</reference>
<protein>
    <submittedName>
        <fullName evidence="3">Protein MODIFIER OF SNC1 11-like</fullName>
    </submittedName>
</protein>
<evidence type="ECO:0000313" key="3">
    <source>
        <dbReference type="RefSeq" id="XP_018852310.2"/>
    </source>
</evidence>
<dbReference type="Gramene" id="Jr03_22600_p1">
    <property type="protein sequence ID" value="cds.Jr03_22600_p1"/>
    <property type="gene ID" value="Jr03_22600"/>
</dbReference>
<feature type="compositionally biased region" description="Basic and acidic residues" evidence="1">
    <location>
        <begin position="108"/>
        <end position="118"/>
    </location>
</feature>
<feature type="region of interest" description="Disordered" evidence="1">
    <location>
        <begin position="1"/>
        <end position="250"/>
    </location>
</feature>
<dbReference type="InterPro" id="IPR040746">
    <property type="entry name" value="THO1_MOS11_C"/>
</dbReference>